<reference evidence="1" key="1">
    <citation type="submission" date="2022-12" db="EMBL/GenBank/DDBJ databases">
        <authorList>
            <person name="Alioto T."/>
            <person name="Alioto T."/>
            <person name="Gomez Garrido J."/>
        </authorList>
    </citation>
    <scope>NUCLEOTIDE SEQUENCE</scope>
</reference>
<name>A0AA35K7V5_9SAUR</name>
<protein>
    <submittedName>
        <fullName evidence="1">Uncharacterized protein</fullName>
    </submittedName>
</protein>
<evidence type="ECO:0000313" key="2">
    <source>
        <dbReference type="Proteomes" id="UP001178461"/>
    </source>
</evidence>
<sequence>MGVYVRTCCSCTCTVDAHICSKPWLTLKSAALISVPKAHLHFHSGGLLGLGCKVSGNFETVEGEKLGLFRGWMTEMEILQYAITPPPPSQLCSYHMMARNVF</sequence>
<dbReference type="Proteomes" id="UP001178461">
    <property type="component" value="Chromosome 4"/>
</dbReference>
<gene>
    <name evidence="1" type="ORF">PODLI_1B006354</name>
</gene>
<dbReference type="EMBL" id="OX395129">
    <property type="protein sequence ID" value="CAI5772696.1"/>
    <property type="molecule type" value="Genomic_DNA"/>
</dbReference>
<dbReference type="AlphaFoldDB" id="A0AA35K7V5"/>
<keyword evidence="2" id="KW-1185">Reference proteome</keyword>
<proteinExistence type="predicted"/>
<evidence type="ECO:0000313" key="1">
    <source>
        <dbReference type="EMBL" id="CAI5772696.1"/>
    </source>
</evidence>
<organism evidence="1 2">
    <name type="scientific">Podarcis lilfordi</name>
    <name type="common">Lilford's wall lizard</name>
    <dbReference type="NCBI Taxonomy" id="74358"/>
    <lineage>
        <taxon>Eukaryota</taxon>
        <taxon>Metazoa</taxon>
        <taxon>Chordata</taxon>
        <taxon>Craniata</taxon>
        <taxon>Vertebrata</taxon>
        <taxon>Euteleostomi</taxon>
        <taxon>Lepidosauria</taxon>
        <taxon>Squamata</taxon>
        <taxon>Bifurcata</taxon>
        <taxon>Unidentata</taxon>
        <taxon>Episquamata</taxon>
        <taxon>Laterata</taxon>
        <taxon>Lacertibaenia</taxon>
        <taxon>Lacertidae</taxon>
        <taxon>Podarcis</taxon>
    </lineage>
</organism>
<accession>A0AA35K7V5</accession>